<evidence type="ECO:0000313" key="3">
    <source>
        <dbReference type="Proteomes" id="UP000708208"/>
    </source>
</evidence>
<organism evidence="2 3">
    <name type="scientific">Allacma fusca</name>
    <dbReference type="NCBI Taxonomy" id="39272"/>
    <lineage>
        <taxon>Eukaryota</taxon>
        <taxon>Metazoa</taxon>
        <taxon>Ecdysozoa</taxon>
        <taxon>Arthropoda</taxon>
        <taxon>Hexapoda</taxon>
        <taxon>Collembola</taxon>
        <taxon>Symphypleona</taxon>
        <taxon>Sminthuridae</taxon>
        <taxon>Allacma</taxon>
    </lineage>
</organism>
<evidence type="ECO:0000256" key="1">
    <source>
        <dbReference type="SAM" id="MobiDB-lite"/>
    </source>
</evidence>
<dbReference type="EMBL" id="CAJVCH010152677">
    <property type="protein sequence ID" value="CAG7727704.1"/>
    <property type="molecule type" value="Genomic_DNA"/>
</dbReference>
<reference evidence="2" key="1">
    <citation type="submission" date="2021-06" db="EMBL/GenBank/DDBJ databases">
        <authorList>
            <person name="Hodson N. C."/>
            <person name="Mongue J. A."/>
            <person name="Jaron S. K."/>
        </authorList>
    </citation>
    <scope>NUCLEOTIDE SEQUENCE</scope>
</reference>
<sequence>MSEIKKTFSVVEFLSGKVKGGVEVISSSWIVSKGKCLFPNKCGVTSISSRIAKHAIPRSKWKSFKIKICETGIEDYDKARRHCERWCRGKINLETDSDHTSKRRKTDKAFPDFVLAQSELNDSSSSEDSSSEDTPLSSPEKNNAPASLTVDSISSGLAPPIVELDFSQ</sequence>
<gene>
    <name evidence="2" type="ORF">AFUS01_LOCUS16534</name>
</gene>
<proteinExistence type="predicted"/>
<feature type="non-terminal residue" evidence="2">
    <location>
        <position position="1"/>
    </location>
</feature>
<feature type="region of interest" description="Disordered" evidence="1">
    <location>
        <begin position="117"/>
        <end position="152"/>
    </location>
</feature>
<protein>
    <submittedName>
        <fullName evidence="2">Uncharacterized protein</fullName>
    </submittedName>
</protein>
<dbReference type="Proteomes" id="UP000708208">
    <property type="component" value="Unassembled WGS sequence"/>
</dbReference>
<dbReference type="AlphaFoldDB" id="A0A8J2K0T0"/>
<keyword evidence="3" id="KW-1185">Reference proteome</keyword>
<name>A0A8J2K0T0_9HEXA</name>
<comment type="caution">
    <text evidence="2">The sequence shown here is derived from an EMBL/GenBank/DDBJ whole genome shotgun (WGS) entry which is preliminary data.</text>
</comment>
<evidence type="ECO:0000313" key="2">
    <source>
        <dbReference type="EMBL" id="CAG7727704.1"/>
    </source>
</evidence>
<feature type="compositionally biased region" description="Low complexity" evidence="1">
    <location>
        <begin position="118"/>
        <end position="140"/>
    </location>
</feature>
<accession>A0A8J2K0T0</accession>